<evidence type="ECO:0000256" key="4">
    <source>
        <dbReference type="ARBA" id="ARBA00022475"/>
    </source>
</evidence>
<evidence type="ECO:0000256" key="5">
    <source>
        <dbReference type="ARBA" id="ARBA00022692"/>
    </source>
</evidence>
<evidence type="ECO:0000256" key="14">
    <source>
        <dbReference type="SAM" id="Phobius"/>
    </source>
</evidence>
<evidence type="ECO:0000259" key="15">
    <source>
        <dbReference type="Pfam" id="PF08016"/>
    </source>
</evidence>
<keyword evidence="18" id="KW-1185">Reference proteome</keyword>
<evidence type="ECO:0000256" key="2">
    <source>
        <dbReference type="ARBA" id="ARBA00004651"/>
    </source>
</evidence>
<dbReference type="Pfam" id="PF08016">
    <property type="entry name" value="PKD_channel"/>
    <property type="match status" value="1"/>
</dbReference>
<reference evidence="17" key="1">
    <citation type="submission" date="2023-10" db="EMBL/GenBank/DDBJ databases">
        <title>Genome assemblies of two species of porcelain crab, Petrolisthes cinctipes and Petrolisthes manimaculis (Anomura: Porcellanidae).</title>
        <authorList>
            <person name="Angst P."/>
        </authorList>
    </citation>
    <scope>NUCLEOTIDE SEQUENCE</scope>
    <source>
        <strain evidence="17">PB745_01</strain>
        <tissue evidence="17">Gill</tissue>
    </source>
</reference>
<dbReference type="Pfam" id="PF21381">
    <property type="entry name" value="MCLN_ECD"/>
    <property type="match status" value="1"/>
</dbReference>
<dbReference type="EMBL" id="JAWQEG010004151">
    <property type="protein sequence ID" value="KAK3862803.1"/>
    <property type="molecule type" value="Genomic_DNA"/>
</dbReference>
<feature type="transmembrane region" description="Helical" evidence="14">
    <location>
        <begin position="652"/>
        <end position="674"/>
    </location>
</feature>
<dbReference type="CDD" id="cd21050">
    <property type="entry name" value="ELD_TRPML"/>
    <property type="match status" value="1"/>
</dbReference>
<dbReference type="InterPro" id="IPR039031">
    <property type="entry name" value="Mucolipin"/>
</dbReference>
<dbReference type="FunFam" id="1.10.287.70:FF:000033">
    <property type="entry name" value="Mucolipin 1"/>
    <property type="match status" value="1"/>
</dbReference>
<feature type="compositionally biased region" description="Low complexity" evidence="13">
    <location>
        <begin position="22"/>
        <end position="39"/>
    </location>
</feature>
<protein>
    <recommendedName>
        <fullName evidence="19">Mucolipin-3</fullName>
    </recommendedName>
</protein>
<keyword evidence="5 14" id="KW-0812">Transmembrane</keyword>
<dbReference type="InterPro" id="IPR049134">
    <property type="entry name" value="MCLN_ECD"/>
</dbReference>
<evidence type="ECO:0000256" key="13">
    <source>
        <dbReference type="SAM" id="MobiDB-lite"/>
    </source>
</evidence>
<dbReference type="InterPro" id="IPR013122">
    <property type="entry name" value="PKD1_2_channel"/>
</dbReference>
<dbReference type="GO" id="GO:0010008">
    <property type="term" value="C:endosome membrane"/>
    <property type="evidence" value="ECO:0007669"/>
    <property type="project" value="UniProtKB-SubCell"/>
</dbReference>
<dbReference type="PANTHER" id="PTHR12127">
    <property type="entry name" value="MUCOLIPIN"/>
    <property type="match status" value="1"/>
</dbReference>
<feature type="transmembrane region" description="Helical" evidence="14">
    <location>
        <begin position="554"/>
        <end position="576"/>
    </location>
</feature>
<gene>
    <name evidence="17" type="ORF">Pcinc_031361</name>
</gene>
<accession>A0AAE1EXA8</accession>
<feature type="transmembrane region" description="Helical" evidence="14">
    <location>
        <begin position="622"/>
        <end position="645"/>
    </location>
</feature>
<dbReference type="GO" id="GO:0072345">
    <property type="term" value="F:NAADP-sensitive calcium-release channel activity"/>
    <property type="evidence" value="ECO:0007669"/>
    <property type="project" value="TreeGrafter"/>
</dbReference>
<keyword evidence="10" id="KW-1015">Disulfide bond</keyword>
<evidence type="ECO:0000256" key="10">
    <source>
        <dbReference type="ARBA" id="ARBA00023157"/>
    </source>
</evidence>
<evidence type="ECO:0000256" key="8">
    <source>
        <dbReference type="ARBA" id="ARBA00023065"/>
    </source>
</evidence>
<evidence type="ECO:0000313" key="18">
    <source>
        <dbReference type="Proteomes" id="UP001286313"/>
    </source>
</evidence>
<evidence type="ECO:0000256" key="3">
    <source>
        <dbReference type="ARBA" id="ARBA00022448"/>
    </source>
</evidence>
<dbReference type="GO" id="GO:0005886">
    <property type="term" value="C:plasma membrane"/>
    <property type="evidence" value="ECO:0007669"/>
    <property type="project" value="UniProtKB-SubCell"/>
</dbReference>
<dbReference type="AlphaFoldDB" id="A0AAE1EXA8"/>
<feature type="region of interest" description="Disordered" evidence="13">
    <location>
        <begin position="214"/>
        <end position="234"/>
    </location>
</feature>
<proteinExistence type="predicted"/>
<evidence type="ECO:0000256" key="6">
    <source>
        <dbReference type="ARBA" id="ARBA00022753"/>
    </source>
</evidence>
<comment type="caution">
    <text evidence="17">The sequence shown here is derived from an EMBL/GenBank/DDBJ whole genome shotgun (WGS) entry which is preliminary data.</text>
</comment>
<evidence type="ECO:0000256" key="7">
    <source>
        <dbReference type="ARBA" id="ARBA00022989"/>
    </source>
</evidence>
<keyword evidence="3" id="KW-0813">Transport</keyword>
<feature type="domain" description="Mucolipin extracytosolic" evidence="16">
    <location>
        <begin position="290"/>
        <end position="482"/>
    </location>
</feature>
<keyword evidence="4" id="KW-1003">Cell membrane</keyword>
<feature type="domain" description="Polycystin cation channel PKD1/PKD2" evidence="15">
    <location>
        <begin position="611"/>
        <end position="748"/>
    </location>
</feature>
<feature type="transmembrane region" description="Helical" evidence="14">
    <location>
        <begin position="504"/>
        <end position="522"/>
    </location>
</feature>
<keyword evidence="7 14" id="KW-1133">Transmembrane helix</keyword>
<evidence type="ECO:0000313" key="17">
    <source>
        <dbReference type="EMBL" id="KAK3862803.1"/>
    </source>
</evidence>
<comment type="subcellular location">
    <subcellularLocation>
        <location evidence="2">Cell membrane</location>
        <topology evidence="2">Multi-pass membrane protein</topology>
    </subcellularLocation>
    <subcellularLocation>
        <location evidence="1">Endosome membrane</location>
        <topology evidence="1">Multi-pass membrane protein</topology>
    </subcellularLocation>
</comment>
<feature type="transmembrane region" description="Helical" evidence="14">
    <location>
        <begin position="720"/>
        <end position="742"/>
    </location>
</feature>
<keyword evidence="8" id="KW-0406">Ion transport</keyword>
<evidence type="ECO:0000259" key="16">
    <source>
        <dbReference type="Pfam" id="PF21381"/>
    </source>
</evidence>
<sequence length="813" mass="90791">MNPANHGQCHIRRNSRDERAEGTTTTTKDPQTTTTTKPAGVGGGGGHSRNSASVPGGVGGASVPGGVGGASVPGGVGGASVPGGVGGASVSGGVEASEATDSEPSPSSDQSLQGEERLLLRQQISGRDPPEMAMRSAVVSQRPYPKPPRGRSGSWSGVNESEDELERMAEAMQHPPAAAPQIKVTGAEHNGGSVRRHYGSVTSSVTSLSSANHYPHPFDESTTTTTTTGLFSPDVTPERMRRRLKFYFMDPIEKWQAKRRFPWKLLLQIFKILVVTAQLCLFAQQRFSHVNYLWDTKISFSHLFIEGWDSSREINVYPPGSGPLAVYKKSEFYKYLDFAVVGFATIEEQSIGTLNYDHKNGSMVNSLLCVSQYASGEVLDNGTYVLDSNETRSCYQIPTAEINATAWSTERFLKDTYNFTFNFDLLLNTEFIFQLRTIKLRVNLPYETPECYRLVSKVEFNNHDHDGQMLLSMDVSARVLECHGSVDLATAAWTIQMWRTVVNIMSIIICFISLMMCVRAIYRAQVLRQATVLFFKRHFDKDLTVSEKMAFVNLWYILICVNDVLIIIGSFIKIGIENKHYVIHGLSQVSSPQFFLEEEERSYQGYLDTWNVCSLFLGLGNLFVWFGCLRYLGFFATYNVLILTIKKCIPNVLRFSICLLMVFAGYCLCGWLVLGPYHLKFRSFSSTMECLYSLINGDDMFATFSSTSGKDPVVWWFSRIYLYTFISLFIYVILSLFIAIIMDAYETIKNYHIDGFPVDDLMKFVNECREGPTSGVFHDVGDRTIHDVINSICCCGQQQHGDGNGDEYEPLIS</sequence>
<evidence type="ECO:0000256" key="9">
    <source>
        <dbReference type="ARBA" id="ARBA00023136"/>
    </source>
</evidence>
<evidence type="ECO:0000256" key="12">
    <source>
        <dbReference type="ARBA" id="ARBA00036634"/>
    </source>
</evidence>
<keyword evidence="11" id="KW-0407">Ion channel</keyword>
<organism evidence="17 18">
    <name type="scientific">Petrolisthes cinctipes</name>
    <name type="common">Flat porcelain crab</name>
    <dbReference type="NCBI Taxonomy" id="88211"/>
    <lineage>
        <taxon>Eukaryota</taxon>
        <taxon>Metazoa</taxon>
        <taxon>Ecdysozoa</taxon>
        <taxon>Arthropoda</taxon>
        <taxon>Crustacea</taxon>
        <taxon>Multicrustacea</taxon>
        <taxon>Malacostraca</taxon>
        <taxon>Eumalacostraca</taxon>
        <taxon>Eucarida</taxon>
        <taxon>Decapoda</taxon>
        <taxon>Pleocyemata</taxon>
        <taxon>Anomura</taxon>
        <taxon>Galatheoidea</taxon>
        <taxon>Porcellanidae</taxon>
        <taxon>Petrolisthes</taxon>
    </lineage>
</organism>
<feature type="compositionally biased region" description="Gly residues" evidence="13">
    <location>
        <begin position="56"/>
        <end position="90"/>
    </location>
</feature>
<keyword evidence="6" id="KW-0967">Endosome</keyword>
<dbReference type="PANTHER" id="PTHR12127:SF7">
    <property type="entry name" value="SD02261P"/>
    <property type="match status" value="1"/>
</dbReference>
<evidence type="ECO:0000256" key="1">
    <source>
        <dbReference type="ARBA" id="ARBA00004337"/>
    </source>
</evidence>
<name>A0AAE1EXA8_PETCI</name>
<dbReference type="GO" id="GO:0005765">
    <property type="term" value="C:lysosomal membrane"/>
    <property type="evidence" value="ECO:0007669"/>
    <property type="project" value="TreeGrafter"/>
</dbReference>
<feature type="region of interest" description="Disordered" evidence="13">
    <location>
        <begin position="1"/>
        <end position="178"/>
    </location>
</feature>
<evidence type="ECO:0008006" key="19">
    <source>
        <dbReference type="Google" id="ProtNLM"/>
    </source>
</evidence>
<comment type="catalytic activity">
    <reaction evidence="12">
        <text>Ca(2+)(in) = Ca(2+)(out)</text>
        <dbReference type="Rhea" id="RHEA:29671"/>
        <dbReference type="ChEBI" id="CHEBI:29108"/>
    </reaction>
</comment>
<keyword evidence="9 14" id="KW-0472">Membrane</keyword>
<dbReference type="Gene3D" id="1.10.287.70">
    <property type="match status" value="1"/>
</dbReference>
<dbReference type="Proteomes" id="UP001286313">
    <property type="component" value="Unassembled WGS sequence"/>
</dbReference>
<evidence type="ECO:0000256" key="11">
    <source>
        <dbReference type="ARBA" id="ARBA00023303"/>
    </source>
</evidence>